<keyword evidence="3" id="KW-0813">Transport</keyword>
<evidence type="ECO:0000313" key="11">
    <source>
        <dbReference type="Proteomes" id="UP000324233"/>
    </source>
</evidence>
<dbReference type="PANTHER" id="PTHR30252">
    <property type="entry name" value="INNER MEMBRANE PEPTIDE TRANSPORTER"/>
    <property type="match status" value="1"/>
</dbReference>
<protein>
    <submittedName>
        <fullName evidence="10">Carbon starvation protein A</fullName>
    </submittedName>
</protein>
<evidence type="ECO:0000256" key="7">
    <source>
        <dbReference type="ARBA" id="ARBA00023136"/>
    </source>
</evidence>
<feature type="transmembrane region" description="Helical" evidence="8">
    <location>
        <begin position="614"/>
        <end position="634"/>
    </location>
</feature>
<proteinExistence type="inferred from homology"/>
<feature type="transmembrane region" description="Helical" evidence="8">
    <location>
        <begin position="589"/>
        <end position="608"/>
    </location>
</feature>
<evidence type="ECO:0000256" key="3">
    <source>
        <dbReference type="ARBA" id="ARBA00022448"/>
    </source>
</evidence>
<feature type="transmembrane region" description="Helical" evidence="8">
    <location>
        <begin position="65"/>
        <end position="83"/>
    </location>
</feature>
<feature type="transmembrane region" description="Helical" evidence="8">
    <location>
        <begin position="317"/>
        <end position="334"/>
    </location>
</feature>
<feature type="transmembrane region" description="Helical" evidence="8">
    <location>
        <begin position="89"/>
        <end position="110"/>
    </location>
</feature>
<organism evidence="10 11">
    <name type="scientific">Aquisphaera giovannonii</name>
    <dbReference type="NCBI Taxonomy" id="406548"/>
    <lineage>
        <taxon>Bacteria</taxon>
        <taxon>Pseudomonadati</taxon>
        <taxon>Planctomycetota</taxon>
        <taxon>Planctomycetia</taxon>
        <taxon>Isosphaerales</taxon>
        <taxon>Isosphaeraceae</taxon>
        <taxon>Aquisphaera</taxon>
    </lineage>
</organism>
<dbReference type="GO" id="GO:0009267">
    <property type="term" value="P:cellular response to starvation"/>
    <property type="evidence" value="ECO:0007669"/>
    <property type="project" value="InterPro"/>
</dbReference>
<evidence type="ECO:0000256" key="4">
    <source>
        <dbReference type="ARBA" id="ARBA00022475"/>
    </source>
</evidence>
<keyword evidence="11" id="KW-1185">Reference proteome</keyword>
<feature type="transmembrane region" description="Helical" evidence="8">
    <location>
        <begin position="383"/>
        <end position="403"/>
    </location>
</feature>
<dbReference type="AlphaFoldDB" id="A0A5B9W1A7"/>
<keyword evidence="4" id="KW-1003">Cell membrane</keyword>
<keyword evidence="7 8" id="KW-0472">Membrane</keyword>
<feature type="transmembrane region" description="Helical" evidence="8">
    <location>
        <begin position="131"/>
        <end position="155"/>
    </location>
</feature>
<sequence length="729" mass="77042">MTLHHAMPIMIGVLAILAIAYRYYSAFLAARVAALDDSQATPAHRFKDGQNFEPTNRWVLFGHHFAAISGAGPLIGPVLAVQFGFLPGLIWLVVGVCLAGAVQDMMVLALSTKRSGQSLASLARTEIGRPAGIAAGLAILYIIIIALAGLGIVVVKALGGEEIPMKAGTRLVYPEGAEHRSRIFAGGPRLVSIPPGTKYRFGDAPEQTMTFFEPFDLSVPMKSWLKTAPDGVGVIVPEDAKRLVPGSAWGTFTIAATIPIALFVGLYMYKIRPGKVLEASILGGVLVVGATVAGAFIKGSPLEPYLTLSRDATVFSLAGYGFVAAVLPVWLLLCPRDYISSFLKIGTIALIVLGVVAANPKLEAPPISPFFANGGGPNLDGPVFPYVFICIMCGAISGFHALVSSGTTPKMVDRESDVRMIGYGAMLMEGLVGVVALIAAAALPNAMYYDINIDLGKRPDFMIKHPDFAQFLKASERDPDGGHDAGQGAAGGAAGKAAPSELAVMEGDVRESLHGRTGGAVTLAVGMARIFEQALPGFRGLIAYWYHFAIMFEALFILTTIDAGTRIARFLVQEFLGRAYKPLGDLESLPAAMLATGLVVFGWGYFIYTGSVDTIWPMFGMANQLLAVIALAVVTTGLVNSGRRKYAWATLLPLLFVGTTTTTAGYYEITGKFWRMVQAGDKVRGWLNIGLTAMLLICAAVILATAAVRWIKGPAAAVEGVAGPAVTKA</sequence>
<feature type="transmembrane region" description="Helical" evidence="8">
    <location>
        <begin position="341"/>
        <end position="358"/>
    </location>
</feature>
<evidence type="ECO:0000256" key="8">
    <source>
        <dbReference type="SAM" id="Phobius"/>
    </source>
</evidence>
<name>A0A5B9W1A7_9BACT</name>
<accession>A0A5B9W1A7</accession>
<feature type="transmembrane region" description="Helical" evidence="8">
    <location>
        <begin position="248"/>
        <end position="269"/>
    </location>
</feature>
<evidence type="ECO:0000259" key="9">
    <source>
        <dbReference type="Pfam" id="PF02554"/>
    </source>
</evidence>
<evidence type="ECO:0000256" key="5">
    <source>
        <dbReference type="ARBA" id="ARBA00022692"/>
    </source>
</evidence>
<feature type="transmembrane region" description="Helical" evidence="8">
    <location>
        <begin position="544"/>
        <end position="568"/>
    </location>
</feature>
<feature type="transmembrane region" description="Helical" evidence="8">
    <location>
        <begin position="6"/>
        <end position="24"/>
    </location>
</feature>
<reference evidence="10 11" key="1">
    <citation type="submission" date="2019-08" db="EMBL/GenBank/DDBJ databases">
        <title>Deep-cultivation of Planctomycetes and their phenomic and genomic characterization uncovers novel biology.</title>
        <authorList>
            <person name="Wiegand S."/>
            <person name="Jogler M."/>
            <person name="Boedeker C."/>
            <person name="Pinto D."/>
            <person name="Vollmers J."/>
            <person name="Rivas-Marin E."/>
            <person name="Kohn T."/>
            <person name="Peeters S.H."/>
            <person name="Heuer A."/>
            <person name="Rast P."/>
            <person name="Oberbeckmann S."/>
            <person name="Bunk B."/>
            <person name="Jeske O."/>
            <person name="Meyerdierks A."/>
            <person name="Storesund J.E."/>
            <person name="Kallscheuer N."/>
            <person name="Luecker S."/>
            <person name="Lage O.M."/>
            <person name="Pohl T."/>
            <person name="Merkel B.J."/>
            <person name="Hornburger P."/>
            <person name="Mueller R.-W."/>
            <person name="Bruemmer F."/>
            <person name="Labrenz M."/>
            <person name="Spormann A.M."/>
            <person name="Op den Camp H."/>
            <person name="Overmann J."/>
            <person name="Amann R."/>
            <person name="Jetten M.S.M."/>
            <person name="Mascher T."/>
            <person name="Medema M.H."/>
            <person name="Devos D.P."/>
            <person name="Kaster A.-K."/>
            <person name="Ovreas L."/>
            <person name="Rohde M."/>
            <person name="Galperin M.Y."/>
            <person name="Jogler C."/>
        </authorList>
    </citation>
    <scope>NUCLEOTIDE SEQUENCE [LARGE SCALE GENOMIC DNA]</scope>
    <source>
        <strain evidence="10 11">OJF2</strain>
    </source>
</reference>
<keyword evidence="6 8" id="KW-1133">Transmembrane helix</keyword>
<comment type="subcellular location">
    <subcellularLocation>
        <location evidence="1">Cell membrane</location>
        <topology evidence="1">Multi-pass membrane protein</topology>
    </subcellularLocation>
</comment>
<dbReference type="Pfam" id="PF02554">
    <property type="entry name" value="CstA"/>
    <property type="match status" value="1"/>
</dbReference>
<feature type="domain" description="CstA N-terminal" evidence="9">
    <location>
        <begin position="6"/>
        <end position="664"/>
    </location>
</feature>
<keyword evidence="5 8" id="KW-0812">Transmembrane</keyword>
<evidence type="ECO:0000256" key="6">
    <source>
        <dbReference type="ARBA" id="ARBA00022989"/>
    </source>
</evidence>
<feature type="transmembrane region" description="Helical" evidence="8">
    <location>
        <begin position="423"/>
        <end position="443"/>
    </location>
</feature>
<comment type="similarity">
    <text evidence="2">Belongs to the peptide transporter carbon starvation (CstA) (TC 2.A.114) family.</text>
</comment>
<dbReference type="EMBL" id="CP042997">
    <property type="protein sequence ID" value="QEH34014.1"/>
    <property type="molecule type" value="Genomic_DNA"/>
</dbReference>
<evidence type="ECO:0000313" key="10">
    <source>
        <dbReference type="EMBL" id="QEH34014.1"/>
    </source>
</evidence>
<dbReference type="RefSeq" id="WP_148593999.1">
    <property type="nucleotide sequence ID" value="NZ_CP042997.1"/>
</dbReference>
<dbReference type="OrthoDB" id="9761224at2"/>
<dbReference type="Proteomes" id="UP000324233">
    <property type="component" value="Chromosome"/>
</dbReference>
<feature type="transmembrane region" description="Helical" evidence="8">
    <location>
        <begin position="687"/>
        <end position="708"/>
    </location>
</feature>
<dbReference type="PANTHER" id="PTHR30252:SF3">
    <property type="entry name" value="PYRUVATE_PROTON SYMPORTER BTST"/>
    <property type="match status" value="1"/>
</dbReference>
<feature type="transmembrane region" description="Helical" evidence="8">
    <location>
        <begin position="646"/>
        <end position="667"/>
    </location>
</feature>
<dbReference type="KEGG" id="agv:OJF2_25470"/>
<dbReference type="InterPro" id="IPR051605">
    <property type="entry name" value="CstA"/>
</dbReference>
<gene>
    <name evidence="10" type="primary">cstA</name>
    <name evidence="10" type="ORF">OJF2_25470</name>
</gene>
<evidence type="ECO:0000256" key="2">
    <source>
        <dbReference type="ARBA" id="ARBA00007755"/>
    </source>
</evidence>
<feature type="transmembrane region" description="Helical" evidence="8">
    <location>
        <begin position="276"/>
        <end position="297"/>
    </location>
</feature>
<dbReference type="GO" id="GO:0005886">
    <property type="term" value="C:plasma membrane"/>
    <property type="evidence" value="ECO:0007669"/>
    <property type="project" value="UniProtKB-SubCell"/>
</dbReference>
<dbReference type="InterPro" id="IPR003706">
    <property type="entry name" value="CstA_N"/>
</dbReference>
<evidence type="ECO:0000256" key="1">
    <source>
        <dbReference type="ARBA" id="ARBA00004651"/>
    </source>
</evidence>